<feature type="region of interest" description="Disordered" evidence="1">
    <location>
        <begin position="1"/>
        <end position="21"/>
    </location>
</feature>
<proteinExistence type="predicted"/>
<evidence type="ECO:0000313" key="2">
    <source>
        <dbReference type="EMBL" id="CAI6338385.1"/>
    </source>
</evidence>
<feature type="compositionally biased region" description="Polar residues" evidence="1">
    <location>
        <begin position="1"/>
        <end position="19"/>
    </location>
</feature>
<dbReference type="AlphaFoldDB" id="A0A9W4ULW3"/>
<organism evidence="2 3">
    <name type="scientific">Periconia digitata</name>
    <dbReference type="NCBI Taxonomy" id="1303443"/>
    <lineage>
        <taxon>Eukaryota</taxon>
        <taxon>Fungi</taxon>
        <taxon>Dikarya</taxon>
        <taxon>Ascomycota</taxon>
        <taxon>Pezizomycotina</taxon>
        <taxon>Dothideomycetes</taxon>
        <taxon>Pleosporomycetidae</taxon>
        <taxon>Pleosporales</taxon>
        <taxon>Massarineae</taxon>
        <taxon>Periconiaceae</taxon>
        <taxon>Periconia</taxon>
    </lineage>
</organism>
<reference evidence="2" key="1">
    <citation type="submission" date="2023-01" db="EMBL/GenBank/DDBJ databases">
        <authorList>
            <person name="Van Ghelder C."/>
            <person name="Rancurel C."/>
        </authorList>
    </citation>
    <scope>NUCLEOTIDE SEQUENCE</scope>
    <source>
        <strain evidence="2">CNCM I-4278</strain>
    </source>
</reference>
<keyword evidence="3" id="KW-1185">Reference proteome</keyword>
<dbReference type="EMBL" id="CAOQHR010000008">
    <property type="protein sequence ID" value="CAI6338385.1"/>
    <property type="molecule type" value="Genomic_DNA"/>
</dbReference>
<name>A0A9W4ULW3_9PLEO</name>
<dbReference type="Proteomes" id="UP001152607">
    <property type="component" value="Unassembled WGS sequence"/>
</dbReference>
<protein>
    <submittedName>
        <fullName evidence="2">Uncharacterized protein</fullName>
    </submittedName>
</protein>
<evidence type="ECO:0000256" key="1">
    <source>
        <dbReference type="SAM" id="MobiDB-lite"/>
    </source>
</evidence>
<sequence length="403" mass="45543">MPTPSHQSRHAPSTENDSPAKNMAYSYEHSIDSYANAGSLVLRKSGLRALPNNGAPYGSPIPPFRPPGPSPLMLQSSILPPLMTIPYIRHNTSHIQRNSGLLPLIPPRLLLYKGFKCVNHIEQHIKEEPTVMKVYYLPKEHEIHMSSVIHSQKQSNGFFSHPILVVRTVSQYKIVYFYPITGKLGSWANIICLGDKCAMEREDILNLAEGSSSFKYRSVVNLTQCYYIEWAYLMYWRDRVVVDSTQMAKINSKIESLEAKQNRPRYLPLLRDLSRVAPGTVLAKWNRYRTTLSPVLVIQKSANRVSFLRIKALDHSRSKLASVLISEHQGSTTNGALTLLPEENSPGFSHPSVVSDILETAYLREFTTWCYPPIMIQARSMMALYTFLGYGLHGGQKKLQKLG</sequence>
<accession>A0A9W4ULW3</accession>
<gene>
    <name evidence="2" type="ORF">PDIGIT_LOCUS11513</name>
</gene>
<evidence type="ECO:0000313" key="3">
    <source>
        <dbReference type="Proteomes" id="UP001152607"/>
    </source>
</evidence>
<comment type="caution">
    <text evidence="2">The sequence shown here is derived from an EMBL/GenBank/DDBJ whole genome shotgun (WGS) entry which is preliminary data.</text>
</comment>